<dbReference type="GeneID" id="98657798"/>
<dbReference type="Gene3D" id="3.40.50.620">
    <property type="entry name" value="HUPs"/>
    <property type="match status" value="1"/>
</dbReference>
<evidence type="ECO:0000313" key="3">
    <source>
        <dbReference type="EMBL" id="KAB1640768.1"/>
    </source>
</evidence>
<evidence type="ECO:0000256" key="1">
    <source>
        <dbReference type="ARBA" id="ARBA00008791"/>
    </source>
</evidence>
<dbReference type="InterPro" id="IPR006015">
    <property type="entry name" value="Universal_stress_UspA"/>
</dbReference>
<dbReference type="PANTHER" id="PTHR46268:SF6">
    <property type="entry name" value="UNIVERSAL STRESS PROTEIN UP12"/>
    <property type="match status" value="1"/>
</dbReference>
<dbReference type="EMBL" id="WAJR01000009">
    <property type="protein sequence ID" value="KAB1640768.1"/>
    <property type="molecule type" value="Genomic_DNA"/>
</dbReference>
<keyword evidence="4" id="KW-1185">Reference proteome</keyword>
<dbReference type="OrthoDB" id="3175354at2"/>
<dbReference type="Pfam" id="PF00582">
    <property type="entry name" value="Usp"/>
    <property type="match status" value="1"/>
</dbReference>
<dbReference type="AlphaFoldDB" id="A0A6N6NP73"/>
<proteinExistence type="inferred from homology"/>
<evidence type="ECO:0000313" key="4">
    <source>
        <dbReference type="Proteomes" id="UP000468668"/>
    </source>
</evidence>
<evidence type="ECO:0000259" key="2">
    <source>
        <dbReference type="Pfam" id="PF00582"/>
    </source>
</evidence>
<dbReference type="InterPro" id="IPR014729">
    <property type="entry name" value="Rossmann-like_a/b/a_fold"/>
</dbReference>
<reference evidence="3 4" key="1">
    <citation type="submission" date="2019-09" db="EMBL/GenBank/DDBJ databases">
        <title>Whole genome shotgun sequencing (WGS) of Ellagibacter isourolithinifaciens DSM 104140(T) and Adlercreutzia muris DSM 29508(T).</title>
        <authorList>
            <person name="Stoll D.A."/>
            <person name="Danylec N."/>
            <person name="Huch M."/>
        </authorList>
    </citation>
    <scope>NUCLEOTIDE SEQUENCE [LARGE SCALE GENOMIC DNA]</scope>
    <source>
        <strain evidence="3 4">DSM 104140</strain>
    </source>
</reference>
<sequence>MLYDNILVPYDGSASADAALEEAARYAKEDPGCALHVLQISDIEHQVIERLDSSYGAAVPVGMREAFEEAQNEAQRKLERDVRLATRGLMNEIHAEVQGETTIGVQIVAYAAAHNIDLIIMGSRGLGGLRGILGSVSSFVLKEAKVPVLVVKD</sequence>
<feature type="domain" description="UspA" evidence="2">
    <location>
        <begin position="3"/>
        <end position="152"/>
    </location>
</feature>
<dbReference type="CDD" id="cd00293">
    <property type="entry name" value="USP-like"/>
    <property type="match status" value="1"/>
</dbReference>
<organism evidence="3 4">
    <name type="scientific">Ellagibacter isourolithinifaciens</name>
    <dbReference type="NCBI Taxonomy" id="2137581"/>
    <lineage>
        <taxon>Bacteria</taxon>
        <taxon>Bacillati</taxon>
        <taxon>Actinomycetota</taxon>
        <taxon>Coriobacteriia</taxon>
        <taxon>Eggerthellales</taxon>
        <taxon>Eggerthellaceae</taxon>
        <taxon>Ellagibacter</taxon>
    </lineage>
</organism>
<dbReference type="RefSeq" id="WP_158049397.1">
    <property type="nucleotide sequence ID" value="NZ_DBFAGY010000100.1"/>
</dbReference>
<dbReference type="PANTHER" id="PTHR46268">
    <property type="entry name" value="STRESS RESPONSE PROTEIN NHAX"/>
    <property type="match status" value="1"/>
</dbReference>
<dbReference type="PRINTS" id="PR01438">
    <property type="entry name" value="UNVRSLSTRESS"/>
</dbReference>
<dbReference type="SUPFAM" id="SSF52402">
    <property type="entry name" value="Adenine nucleotide alpha hydrolases-like"/>
    <property type="match status" value="1"/>
</dbReference>
<name>A0A6N6NP73_9ACTN</name>
<dbReference type="Proteomes" id="UP000468668">
    <property type="component" value="Unassembled WGS sequence"/>
</dbReference>
<gene>
    <name evidence="3" type="ORF">F8C90_05185</name>
</gene>
<protein>
    <submittedName>
        <fullName evidence="3">Universal stress protein</fullName>
    </submittedName>
</protein>
<comment type="similarity">
    <text evidence="1">Belongs to the universal stress protein A family.</text>
</comment>
<comment type="caution">
    <text evidence="3">The sequence shown here is derived from an EMBL/GenBank/DDBJ whole genome shotgun (WGS) entry which is preliminary data.</text>
</comment>
<accession>A0A6N6NP73</accession>
<dbReference type="InterPro" id="IPR006016">
    <property type="entry name" value="UspA"/>
</dbReference>